<evidence type="ECO:0000313" key="3">
    <source>
        <dbReference type="EMBL" id="PSK81944.1"/>
    </source>
</evidence>
<evidence type="ECO:0000313" key="4">
    <source>
        <dbReference type="Proteomes" id="UP000240621"/>
    </source>
</evidence>
<keyword evidence="1" id="KW-0175">Coiled coil</keyword>
<feature type="signal peptide" evidence="2">
    <location>
        <begin position="1"/>
        <end position="19"/>
    </location>
</feature>
<evidence type="ECO:0000256" key="2">
    <source>
        <dbReference type="SAM" id="SignalP"/>
    </source>
</evidence>
<gene>
    <name evidence="3" type="ORF">CLV93_10754</name>
</gene>
<reference evidence="3 4" key="1">
    <citation type="submission" date="2018-03" db="EMBL/GenBank/DDBJ databases">
        <title>Genomic Encyclopedia of Archaeal and Bacterial Type Strains, Phase II (KMG-II): from individual species to whole genera.</title>
        <authorList>
            <person name="Goeker M."/>
        </authorList>
    </citation>
    <scope>NUCLEOTIDE SEQUENCE [LARGE SCALE GENOMIC DNA]</scope>
    <source>
        <strain evidence="3 4">DSM 27267</strain>
    </source>
</reference>
<protein>
    <submittedName>
        <fullName evidence="3">Uncharacterized protein</fullName>
    </submittedName>
</protein>
<comment type="caution">
    <text evidence="3">The sequence shown here is derived from an EMBL/GenBank/DDBJ whole genome shotgun (WGS) entry which is preliminary data.</text>
</comment>
<organism evidence="3 4">
    <name type="scientific">Prolixibacter denitrificans</name>
    <dbReference type="NCBI Taxonomy" id="1541063"/>
    <lineage>
        <taxon>Bacteria</taxon>
        <taxon>Pseudomonadati</taxon>
        <taxon>Bacteroidota</taxon>
        <taxon>Bacteroidia</taxon>
        <taxon>Marinilabiliales</taxon>
        <taxon>Prolixibacteraceae</taxon>
        <taxon>Prolixibacter</taxon>
    </lineage>
</organism>
<feature type="chain" id="PRO_5015183315" evidence="2">
    <location>
        <begin position="20"/>
        <end position="163"/>
    </location>
</feature>
<proteinExistence type="predicted"/>
<keyword evidence="2" id="KW-0732">Signal</keyword>
<dbReference type="AlphaFoldDB" id="A0A2P8CAE7"/>
<sequence>MKQIILMFPLMAIFLFAKAQDPHAEIQKQAEKFHKKMESAMKDMRDEMKQTSGQEAEPGNLVQEHQKLHNNTLQKEIEFRVNRKVDQLELSINGHSTIGNMEIELLTPNGNKMASIHMKNGNYASWSRVVNVKENHSEFTGNWKFTIKTENVTGEFTLRANGN</sequence>
<feature type="coiled-coil region" evidence="1">
    <location>
        <begin position="23"/>
        <end position="54"/>
    </location>
</feature>
<accession>A0A2P8CAE7</accession>
<dbReference type="Proteomes" id="UP000240621">
    <property type="component" value="Unassembled WGS sequence"/>
</dbReference>
<dbReference type="EMBL" id="PYGC01000007">
    <property type="protein sequence ID" value="PSK81944.1"/>
    <property type="molecule type" value="Genomic_DNA"/>
</dbReference>
<name>A0A2P8CAE7_9BACT</name>
<evidence type="ECO:0000256" key="1">
    <source>
        <dbReference type="SAM" id="Coils"/>
    </source>
</evidence>